<name>A0ABU0LGQ5_XANAG</name>
<evidence type="ECO:0000313" key="2">
    <source>
        <dbReference type="EMBL" id="MDQ0506288.1"/>
    </source>
</evidence>
<proteinExistence type="predicted"/>
<organism evidence="2 3">
    <name type="scientific">Xanthobacter agilis</name>
    <dbReference type="NCBI Taxonomy" id="47492"/>
    <lineage>
        <taxon>Bacteria</taxon>
        <taxon>Pseudomonadati</taxon>
        <taxon>Pseudomonadota</taxon>
        <taxon>Alphaproteobacteria</taxon>
        <taxon>Hyphomicrobiales</taxon>
        <taxon>Xanthobacteraceae</taxon>
        <taxon>Xanthobacter</taxon>
    </lineage>
</organism>
<protein>
    <recommendedName>
        <fullName evidence="4">HAMP domain-containing protein</fullName>
    </recommendedName>
</protein>
<accession>A0ABU0LGQ5</accession>
<keyword evidence="3" id="KW-1185">Reference proteome</keyword>
<reference evidence="2 3" key="1">
    <citation type="submission" date="2023-07" db="EMBL/GenBank/DDBJ databases">
        <title>Genomic Encyclopedia of Type Strains, Phase IV (KMG-IV): sequencing the most valuable type-strain genomes for metagenomic binning, comparative biology and taxonomic classification.</title>
        <authorList>
            <person name="Goeker M."/>
        </authorList>
    </citation>
    <scope>NUCLEOTIDE SEQUENCE [LARGE SCALE GENOMIC DNA]</scope>
    <source>
        <strain evidence="2 3">DSM 3770</strain>
    </source>
</reference>
<gene>
    <name evidence="2" type="ORF">QOZ94_003097</name>
</gene>
<evidence type="ECO:0000313" key="3">
    <source>
        <dbReference type="Proteomes" id="UP001241747"/>
    </source>
</evidence>
<evidence type="ECO:0008006" key="4">
    <source>
        <dbReference type="Google" id="ProtNLM"/>
    </source>
</evidence>
<dbReference type="EMBL" id="JAUSVY010000007">
    <property type="protein sequence ID" value="MDQ0506288.1"/>
    <property type="molecule type" value="Genomic_DNA"/>
</dbReference>
<keyword evidence="1" id="KW-0472">Membrane</keyword>
<dbReference type="RefSeq" id="WP_237345712.1">
    <property type="nucleotide sequence ID" value="NZ_JABWGX010000012.1"/>
</dbReference>
<keyword evidence="1" id="KW-1133">Transmembrane helix</keyword>
<comment type="caution">
    <text evidence="2">The sequence shown here is derived from an EMBL/GenBank/DDBJ whole genome shotgun (WGS) entry which is preliminary data.</text>
</comment>
<feature type="transmembrane region" description="Helical" evidence="1">
    <location>
        <begin position="166"/>
        <end position="191"/>
    </location>
</feature>
<keyword evidence="1" id="KW-0812">Transmembrane</keyword>
<sequence>MTFVSRLALVVISAVIATMVAVALICFTASERVNVEIERARVANLLNTLRTATEANLSIGLTLDQISPLQERIEREKAGDSAVLAIDIFNATGRTIYSTDRSLIGEAVPSVWVERSANAGIWQMTERGDTVFGTHFENDLGLAGGISVTTSDRARVARAESLGLNLLGIALALIAGGGVTAGLAASAFAYLMSRPFDQVARVLSAEALGPAAEGPLPQIAQEARHSWIEAEARVDRGLSQLGALDDAN</sequence>
<dbReference type="Proteomes" id="UP001241747">
    <property type="component" value="Unassembled WGS sequence"/>
</dbReference>
<evidence type="ECO:0000256" key="1">
    <source>
        <dbReference type="SAM" id="Phobius"/>
    </source>
</evidence>